<feature type="transmembrane region" description="Helical" evidence="9">
    <location>
        <begin position="131"/>
        <end position="150"/>
    </location>
</feature>
<proteinExistence type="inferred from homology"/>
<evidence type="ECO:0000256" key="7">
    <source>
        <dbReference type="ARBA" id="ARBA00037968"/>
    </source>
</evidence>
<dbReference type="SUPFAM" id="SSF103473">
    <property type="entry name" value="MFS general substrate transporter"/>
    <property type="match status" value="1"/>
</dbReference>
<dbReference type="PANTHER" id="PTHR43791">
    <property type="entry name" value="PERMEASE-RELATED"/>
    <property type="match status" value="1"/>
</dbReference>
<dbReference type="Pfam" id="PF07690">
    <property type="entry name" value="MFS_1"/>
    <property type="match status" value="1"/>
</dbReference>
<dbReference type="GO" id="GO:0005886">
    <property type="term" value="C:plasma membrane"/>
    <property type="evidence" value="ECO:0007669"/>
    <property type="project" value="UniProtKB-SubCell"/>
</dbReference>
<keyword evidence="3" id="KW-1003">Cell membrane</keyword>
<evidence type="ECO:0000313" key="11">
    <source>
        <dbReference type="EMBL" id="TVY45481.1"/>
    </source>
</evidence>
<feature type="transmembrane region" description="Helical" evidence="9">
    <location>
        <begin position="95"/>
        <end position="119"/>
    </location>
</feature>
<dbReference type="FunFam" id="1.20.1250.20:FF:000386">
    <property type="entry name" value="MFS general substrate transporter"/>
    <property type="match status" value="1"/>
</dbReference>
<evidence type="ECO:0000256" key="3">
    <source>
        <dbReference type="ARBA" id="ARBA00022475"/>
    </source>
</evidence>
<feature type="transmembrane region" description="Helical" evidence="9">
    <location>
        <begin position="225"/>
        <end position="247"/>
    </location>
</feature>
<dbReference type="EMBL" id="QGMI01000191">
    <property type="protein sequence ID" value="TVY45481.1"/>
    <property type="molecule type" value="Genomic_DNA"/>
</dbReference>
<keyword evidence="12" id="KW-1185">Reference proteome</keyword>
<evidence type="ECO:0000256" key="5">
    <source>
        <dbReference type="ARBA" id="ARBA00022989"/>
    </source>
</evidence>
<dbReference type="InterPro" id="IPR011701">
    <property type="entry name" value="MFS"/>
</dbReference>
<evidence type="ECO:0000256" key="4">
    <source>
        <dbReference type="ARBA" id="ARBA00022692"/>
    </source>
</evidence>
<dbReference type="InterPro" id="IPR036259">
    <property type="entry name" value="MFS_trans_sf"/>
</dbReference>
<feature type="transmembrane region" description="Helical" evidence="9">
    <location>
        <begin position="479"/>
        <end position="501"/>
    </location>
</feature>
<dbReference type="Proteomes" id="UP000443090">
    <property type="component" value="Unassembled WGS sequence"/>
</dbReference>
<dbReference type="FunFam" id="1.20.1250.20:FF:000065">
    <property type="entry name" value="Putative MFS pantothenate transporter"/>
    <property type="match status" value="1"/>
</dbReference>
<gene>
    <name evidence="11" type="primary">liz1_7</name>
    <name evidence="11" type="ORF">LOCC1_G003592</name>
</gene>
<keyword evidence="4 9" id="KW-0812">Transmembrane</keyword>
<evidence type="ECO:0000256" key="1">
    <source>
        <dbReference type="ARBA" id="ARBA00004651"/>
    </source>
</evidence>
<feature type="transmembrane region" description="Helical" evidence="9">
    <location>
        <begin position="298"/>
        <end position="320"/>
    </location>
</feature>
<protein>
    <submittedName>
        <fullName evidence="11">Pantothenate transporter</fullName>
    </submittedName>
</protein>
<dbReference type="Gene3D" id="1.20.1250.20">
    <property type="entry name" value="MFS general substrate transporter like domains"/>
    <property type="match status" value="1"/>
</dbReference>
<dbReference type="PROSITE" id="PS50850">
    <property type="entry name" value="MFS"/>
    <property type="match status" value="1"/>
</dbReference>
<dbReference type="PANTHER" id="PTHR43791:SF39">
    <property type="entry name" value="TRANSPORTER LIZ1_SEO1, PUTATIVE (AFU_ORTHOLOGUE AFUA_3G00980)-RELATED"/>
    <property type="match status" value="1"/>
</dbReference>
<evidence type="ECO:0000256" key="6">
    <source>
        <dbReference type="ARBA" id="ARBA00023136"/>
    </source>
</evidence>
<organism evidence="11 12">
    <name type="scientific">Lachnellula occidentalis</name>
    <dbReference type="NCBI Taxonomy" id="215460"/>
    <lineage>
        <taxon>Eukaryota</taxon>
        <taxon>Fungi</taxon>
        <taxon>Dikarya</taxon>
        <taxon>Ascomycota</taxon>
        <taxon>Pezizomycotina</taxon>
        <taxon>Leotiomycetes</taxon>
        <taxon>Helotiales</taxon>
        <taxon>Lachnaceae</taxon>
        <taxon>Lachnellula</taxon>
    </lineage>
</organism>
<comment type="caution">
    <text evidence="11">The sequence shown here is derived from an EMBL/GenBank/DDBJ whole genome shotgun (WGS) entry which is preliminary data.</text>
</comment>
<reference evidence="11 12" key="1">
    <citation type="submission" date="2018-05" db="EMBL/GenBank/DDBJ databases">
        <title>Genome sequencing and assembly of the regulated plant pathogen Lachnellula willkommii and related sister species for the development of diagnostic species identification markers.</title>
        <authorList>
            <person name="Giroux E."/>
            <person name="Bilodeau G."/>
        </authorList>
    </citation>
    <scope>NUCLEOTIDE SEQUENCE [LARGE SCALE GENOMIC DNA]</scope>
    <source>
        <strain evidence="11 12">CBS 160.35</strain>
    </source>
</reference>
<sequence length="545" mass="61083">MGQAEVKAEEDTGPYRRDAEVGLGHSDSQDTLVVKPIKTWKGYIWDTWELPKDQRWLLFKLDAFVLTFASIGYFLKNLDLQNVNNAFLSGMEEDLSMYGNQLVTSTSVFTVGYVIGQIPSNLLLTRVSPRWVIPAFEVGWGIATLCTSTVKSYKALYALRFLVGLFESGFYPGIHYLLGSWYTPQEIGKRAMVFWLAGSIGLLFSGFLQAAAYQNLNGVAGRAGWRWMFIIDGIITLPLALAGFLFFPNLPQSGKKTWWTTEEEHILSVKRMQAIGRAGPEPWSWAKVKRISLSWQTYLLPLLYVVWNNGIPQAAMGYWLKSFDKEPPPLPGTHFTIPQINNIPLTTTGIFIVMAFVWGWLSDGPCRGARWPFIYLGAVITSYDNTNSAPTPQLIFSILLRQMPLYENIYGRKVVFWLSQIGNGAGPLILSWINEICSGDTEKRALLVAVGNDFAYIVQAVAPNFVWKTTDFPAAQKGYLWSIILQVLLIVVTATIQLLLWRDKRMAARTESEGSVPASGHSIDPPLQESDGDEKKAVRVNEVPL</sequence>
<feature type="transmembrane region" description="Helical" evidence="9">
    <location>
        <begin position="191"/>
        <end position="213"/>
    </location>
</feature>
<feature type="region of interest" description="Disordered" evidence="8">
    <location>
        <begin position="510"/>
        <end position="545"/>
    </location>
</feature>
<name>A0A8H8S2D3_9HELO</name>
<feature type="transmembrane region" description="Helical" evidence="9">
    <location>
        <begin position="156"/>
        <end position="179"/>
    </location>
</feature>
<keyword evidence="2" id="KW-0813">Transport</keyword>
<dbReference type="OrthoDB" id="3639251at2759"/>
<feature type="transmembrane region" description="Helical" evidence="9">
    <location>
        <begin position="340"/>
        <end position="361"/>
    </location>
</feature>
<feature type="transmembrane region" description="Helical" evidence="9">
    <location>
        <begin position="57"/>
        <end position="75"/>
    </location>
</feature>
<evidence type="ECO:0000256" key="2">
    <source>
        <dbReference type="ARBA" id="ARBA00022448"/>
    </source>
</evidence>
<keyword evidence="5 9" id="KW-1133">Transmembrane helix</keyword>
<dbReference type="InterPro" id="IPR020846">
    <property type="entry name" value="MFS_dom"/>
</dbReference>
<accession>A0A8H8S2D3</accession>
<evidence type="ECO:0000313" key="12">
    <source>
        <dbReference type="Proteomes" id="UP000443090"/>
    </source>
</evidence>
<feature type="domain" description="Major facilitator superfamily (MFS) profile" evidence="10">
    <location>
        <begin position="65"/>
        <end position="505"/>
    </location>
</feature>
<evidence type="ECO:0000256" key="8">
    <source>
        <dbReference type="SAM" id="MobiDB-lite"/>
    </source>
</evidence>
<evidence type="ECO:0000256" key="9">
    <source>
        <dbReference type="SAM" id="Phobius"/>
    </source>
</evidence>
<dbReference type="AlphaFoldDB" id="A0A8H8S2D3"/>
<evidence type="ECO:0000259" key="10">
    <source>
        <dbReference type="PROSITE" id="PS50850"/>
    </source>
</evidence>
<comment type="subcellular location">
    <subcellularLocation>
        <location evidence="1">Cell membrane</location>
        <topology evidence="1">Multi-pass membrane protein</topology>
    </subcellularLocation>
</comment>
<dbReference type="GO" id="GO:0022857">
    <property type="term" value="F:transmembrane transporter activity"/>
    <property type="evidence" value="ECO:0007669"/>
    <property type="project" value="InterPro"/>
</dbReference>
<keyword evidence="6 9" id="KW-0472">Membrane</keyword>
<comment type="similarity">
    <text evidence="7">Belongs to the major facilitator superfamily. Allantoate permease family.</text>
</comment>
<feature type="transmembrane region" description="Helical" evidence="9">
    <location>
        <begin position="445"/>
        <end position="467"/>
    </location>
</feature>